<name>A0A0A8YZL1_ARUDO</name>
<keyword evidence="1" id="KW-0812">Transmembrane</keyword>
<feature type="transmembrane region" description="Helical" evidence="1">
    <location>
        <begin position="32"/>
        <end position="50"/>
    </location>
</feature>
<reference evidence="2" key="1">
    <citation type="submission" date="2014-09" db="EMBL/GenBank/DDBJ databases">
        <authorList>
            <person name="Magalhaes I.L.F."/>
            <person name="Oliveira U."/>
            <person name="Santos F.R."/>
            <person name="Vidigal T.H.D.A."/>
            <person name="Brescovit A.D."/>
            <person name="Santos A.J."/>
        </authorList>
    </citation>
    <scope>NUCLEOTIDE SEQUENCE</scope>
    <source>
        <tissue evidence="2">Shoot tissue taken approximately 20 cm above the soil surface</tissue>
    </source>
</reference>
<keyword evidence="1" id="KW-0472">Membrane</keyword>
<evidence type="ECO:0000256" key="1">
    <source>
        <dbReference type="SAM" id="Phobius"/>
    </source>
</evidence>
<protein>
    <submittedName>
        <fullName evidence="2">Uncharacterized protein</fullName>
    </submittedName>
</protein>
<dbReference type="AlphaFoldDB" id="A0A0A8YZL1"/>
<evidence type="ECO:0000313" key="2">
    <source>
        <dbReference type="EMBL" id="JAD29930.1"/>
    </source>
</evidence>
<dbReference type="EMBL" id="GBRH01267965">
    <property type="protein sequence ID" value="JAD29930.1"/>
    <property type="molecule type" value="Transcribed_RNA"/>
</dbReference>
<reference evidence="2" key="2">
    <citation type="journal article" date="2015" name="Data Brief">
        <title>Shoot transcriptome of the giant reed, Arundo donax.</title>
        <authorList>
            <person name="Barrero R.A."/>
            <person name="Guerrero F.D."/>
            <person name="Moolhuijzen P."/>
            <person name="Goolsby J.A."/>
            <person name="Tidwell J."/>
            <person name="Bellgard S.E."/>
            <person name="Bellgard M.I."/>
        </authorList>
    </citation>
    <scope>NUCLEOTIDE SEQUENCE</scope>
    <source>
        <tissue evidence="2">Shoot tissue taken approximately 20 cm above the soil surface</tissue>
    </source>
</reference>
<sequence length="60" mass="7084">MPFHYQCMSTLHHLRTSISMVMNLALLLERRIYFGIYPVSFTLIWGCAASKAQFLKMWET</sequence>
<organism evidence="2">
    <name type="scientific">Arundo donax</name>
    <name type="common">Giant reed</name>
    <name type="synonym">Donax arundinaceus</name>
    <dbReference type="NCBI Taxonomy" id="35708"/>
    <lineage>
        <taxon>Eukaryota</taxon>
        <taxon>Viridiplantae</taxon>
        <taxon>Streptophyta</taxon>
        <taxon>Embryophyta</taxon>
        <taxon>Tracheophyta</taxon>
        <taxon>Spermatophyta</taxon>
        <taxon>Magnoliopsida</taxon>
        <taxon>Liliopsida</taxon>
        <taxon>Poales</taxon>
        <taxon>Poaceae</taxon>
        <taxon>PACMAD clade</taxon>
        <taxon>Arundinoideae</taxon>
        <taxon>Arundineae</taxon>
        <taxon>Arundo</taxon>
    </lineage>
</organism>
<accession>A0A0A8YZL1</accession>
<keyword evidence="1" id="KW-1133">Transmembrane helix</keyword>
<proteinExistence type="predicted"/>